<sequence length="121" mass="14458">MAEFQKSIESSKQRIESYKRKSVFKFEIQNNLKAKNDNDQLLKEKAERKRESLKFNLDMEQLKEKNKAAIAKLEKPKNNILKNQRIDEKMMLYKFDACRYGSIFHDDTMQELAFMKRVLCG</sequence>
<feature type="coiled-coil region" evidence="1">
    <location>
        <begin position="1"/>
        <end position="79"/>
    </location>
</feature>
<dbReference type="Proteomes" id="UP000229055">
    <property type="component" value="Chromosome"/>
</dbReference>
<keyword evidence="1" id="KW-0175">Coiled coil</keyword>
<evidence type="ECO:0000256" key="1">
    <source>
        <dbReference type="SAM" id="Coils"/>
    </source>
</evidence>
<reference evidence="3" key="1">
    <citation type="submission" date="2016-10" db="EMBL/GenBank/DDBJ databases">
        <authorList>
            <person name="Chevignon G."/>
        </authorList>
    </citation>
    <scope>NUCLEOTIDE SEQUENCE [LARGE SCALE GENOMIC DNA]</scope>
    <source>
        <strain evidence="3">ZA17</strain>
    </source>
</reference>
<accession>A0A2D3TD11</accession>
<protein>
    <submittedName>
        <fullName evidence="2">Uncharacterized protein</fullName>
    </submittedName>
</protein>
<name>A0A2D3TD11_9ENTR</name>
<gene>
    <name evidence="2" type="ORF">BJP43_04080</name>
</gene>
<dbReference type="RefSeq" id="WP_100096358.1">
    <property type="nucleotide sequence ID" value="NZ_CP017613.1"/>
</dbReference>
<evidence type="ECO:0000313" key="3">
    <source>
        <dbReference type="Proteomes" id="UP000229055"/>
    </source>
</evidence>
<dbReference type="EMBL" id="CP017613">
    <property type="protein sequence ID" value="ATW33593.1"/>
    <property type="molecule type" value="Genomic_DNA"/>
</dbReference>
<dbReference type="AlphaFoldDB" id="A0A2D3TD11"/>
<organism evidence="2 3">
    <name type="scientific">Candidatus Williamhamiltonella defendens</name>
    <dbReference type="NCBI Taxonomy" id="138072"/>
    <lineage>
        <taxon>Bacteria</taxon>
        <taxon>Pseudomonadati</taxon>
        <taxon>Pseudomonadota</taxon>
        <taxon>Gammaproteobacteria</taxon>
        <taxon>Enterobacterales</taxon>
        <taxon>Enterobacteriaceae</taxon>
        <taxon>aphid secondary symbionts</taxon>
        <taxon>Candidatus Williamhamiltonella</taxon>
    </lineage>
</organism>
<reference evidence="3" key="2">
    <citation type="submission" date="2017-11" db="EMBL/GenBank/DDBJ databases">
        <title>PacBio sequencing of new strain of the secondary endosymbiont Candidatus Hamiltonella defensa.</title>
        <authorList>
            <person name="Strand M.R."/>
            <person name="Oliver K."/>
        </authorList>
    </citation>
    <scope>NUCLEOTIDE SEQUENCE [LARGE SCALE GENOMIC DNA]</scope>
    <source>
        <strain evidence="3">ZA17</strain>
    </source>
</reference>
<evidence type="ECO:0000313" key="2">
    <source>
        <dbReference type="EMBL" id="ATW33593.1"/>
    </source>
</evidence>
<proteinExistence type="predicted"/>